<dbReference type="InterPro" id="IPR001343">
    <property type="entry name" value="Hemolysn_Ca-bd"/>
</dbReference>
<dbReference type="EMBL" id="CP158375">
    <property type="protein sequence ID" value="XDO98498.1"/>
    <property type="molecule type" value="Genomic_DNA"/>
</dbReference>
<organism evidence="4">
    <name type="scientific">Caulobacter sp. 73W</name>
    <dbReference type="NCBI Taxonomy" id="3161137"/>
    <lineage>
        <taxon>Bacteria</taxon>
        <taxon>Pseudomonadati</taxon>
        <taxon>Pseudomonadota</taxon>
        <taxon>Alphaproteobacteria</taxon>
        <taxon>Caulobacterales</taxon>
        <taxon>Caulobacteraceae</taxon>
        <taxon>Caulobacter</taxon>
    </lineage>
</organism>
<dbReference type="Gene3D" id="2.150.10.10">
    <property type="entry name" value="Serralysin-like metalloprotease, C-terminal"/>
    <property type="match status" value="3"/>
</dbReference>
<dbReference type="SUPFAM" id="SSF51120">
    <property type="entry name" value="beta-Roll"/>
    <property type="match status" value="3"/>
</dbReference>
<evidence type="ECO:0000256" key="2">
    <source>
        <dbReference type="ARBA" id="ARBA00022525"/>
    </source>
</evidence>
<feature type="compositionally biased region" description="Low complexity" evidence="3">
    <location>
        <begin position="1"/>
        <end position="18"/>
    </location>
</feature>
<dbReference type="InterPro" id="IPR011049">
    <property type="entry name" value="Serralysin-like_metalloprot_C"/>
</dbReference>
<dbReference type="RefSeq" id="WP_369062373.1">
    <property type="nucleotide sequence ID" value="NZ_CP158375.1"/>
</dbReference>
<gene>
    <name evidence="4" type="ORF">ABOZ73_08805</name>
</gene>
<protein>
    <recommendedName>
        <fullName evidence="5">Calcium-binding protein</fullName>
    </recommendedName>
</protein>
<dbReference type="PANTHER" id="PTHR38340">
    <property type="entry name" value="S-LAYER PROTEIN"/>
    <property type="match status" value="1"/>
</dbReference>
<dbReference type="InterPro" id="IPR050557">
    <property type="entry name" value="RTX_toxin/Mannuronan_C5-epim"/>
</dbReference>
<dbReference type="GO" id="GO:0005576">
    <property type="term" value="C:extracellular region"/>
    <property type="evidence" value="ECO:0007669"/>
    <property type="project" value="UniProtKB-SubCell"/>
</dbReference>
<dbReference type="Pfam" id="PF00353">
    <property type="entry name" value="HemolysinCabind"/>
    <property type="match status" value="5"/>
</dbReference>
<evidence type="ECO:0000313" key="4">
    <source>
        <dbReference type="EMBL" id="XDO98498.1"/>
    </source>
</evidence>
<dbReference type="PRINTS" id="PR00313">
    <property type="entry name" value="CABNDNGRPT"/>
</dbReference>
<comment type="subcellular location">
    <subcellularLocation>
        <location evidence="1">Secreted</location>
    </subcellularLocation>
</comment>
<dbReference type="InterPro" id="IPR018511">
    <property type="entry name" value="Hemolysin-typ_Ca-bd_CS"/>
</dbReference>
<dbReference type="PROSITE" id="PS00330">
    <property type="entry name" value="HEMOLYSIN_CALCIUM"/>
    <property type="match status" value="3"/>
</dbReference>
<dbReference type="PANTHER" id="PTHR38340:SF1">
    <property type="entry name" value="S-LAYER PROTEIN"/>
    <property type="match status" value="1"/>
</dbReference>
<accession>A0AB39KZ04</accession>
<keyword evidence="2" id="KW-0964">Secreted</keyword>
<proteinExistence type="predicted"/>
<dbReference type="AlphaFoldDB" id="A0AB39KZ04"/>
<dbReference type="GO" id="GO:0005509">
    <property type="term" value="F:calcium ion binding"/>
    <property type="evidence" value="ECO:0007669"/>
    <property type="project" value="InterPro"/>
</dbReference>
<sequence>MARYDGTNGNDTYNGTNDSDQIAGGAGDDVLNGLGGVDQIWGDAGADIINGGDGDDYLYAGGGDDSDTSSDQLFGGTGFDRLYGGWGDHFDGGSNPANQGDFAYVNLTKATTSVIFDLSAAQTGKQAVTGGGSIVGVEVGEIWTGAYSDRVKGASLDDKVHGGAGHDALYGGDGADYMYGQADHDSLRGESGNDHLRGDGGHDRLIGGEGSDTLSGDQEGIMTTDGDDQLDGGAGNDFLYGNGGNDILIGGAGDDELWGGAGADRFAFSGTVQGTDKVRDFSSAQGDRFDLDGGQFTAAAAAANGTVLTWAGGTITVENVTGLSLADWNALVVKGANTEVRLTNAFDNILRYAPTSDTDRAWIKTLSGQVASGAKTEASALNEIVQKADASAAVATTNYAFFTGKTPGEGGMDYLLSPIGPNPNNLNSAYYQAFNAENRYINFAVNLGRDGEGKAAFQAEYGAKTLAQATKTAYDKIFGASADDAKVTSLLADGRAAYFASYGGDGPNGQGTKAAMVGWLLAEAMKGDAGMYAKSSNAYFVDMADGAAFHVDLVGAYGKPEFNL</sequence>
<evidence type="ECO:0008006" key="5">
    <source>
        <dbReference type="Google" id="ProtNLM"/>
    </source>
</evidence>
<evidence type="ECO:0000256" key="1">
    <source>
        <dbReference type="ARBA" id="ARBA00004613"/>
    </source>
</evidence>
<name>A0AB39KZ04_9CAUL</name>
<evidence type="ECO:0000256" key="3">
    <source>
        <dbReference type="SAM" id="MobiDB-lite"/>
    </source>
</evidence>
<dbReference type="Pfam" id="PF19198">
    <property type="entry name" value="RsaA_NTD"/>
    <property type="match status" value="1"/>
</dbReference>
<reference evidence="4" key="1">
    <citation type="submission" date="2024-06" db="EMBL/GenBank/DDBJ databases">
        <title>Caulobacter inopinatus, sp. nov.</title>
        <authorList>
            <person name="Donachie S.P."/>
        </authorList>
    </citation>
    <scope>NUCLEOTIDE SEQUENCE</scope>
    <source>
        <strain evidence="4">73W</strain>
    </source>
</reference>
<feature type="region of interest" description="Disordered" evidence="3">
    <location>
        <begin position="1"/>
        <end position="21"/>
    </location>
</feature>